<gene>
    <name evidence="4" type="ORF">M0813_14877</name>
</gene>
<dbReference type="InterPro" id="IPR036770">
    <property type="entry name" value="Ankyrin_rpt-contain_sf"/>
</dbReference>
<evidence type="ECO:0000256" key="1">
    <source>
        <dbReference type="ARBA" id="ARBA00022737"/>
    </source>
</evidence>
<feature type="repeat" description="ANK" evidence="3">
    <location>
        <begin position="700"/>
        <end position="734"/>
    </location>
</feature>
<dbReference type="EMBL" id="JAOAOG010000055">
    <property type="protein sequence ID" value="KAJ6251678.1"/>
    <property type="molecule type" value="Genomic_DNA"/>
</dbReference>
<comment type="caution">
    <text evidence="4">The sequence shown here is derived from an EMBL/GenBank/DDBJ whole genome shotgun (WGS) entry which is preliminary data.</text>
</comment>
<reference evidence="4" key="1">
    <citation type="submission" date="2022-08" db="EMBL/GenBank/DDBJ databases">
        <title>Novel sulfate-reducing endosymbionts in the free-living metamonad Anaeramoeba.</title>
        <authorList>
            <person name="Jerlstrom-Hultqvist J."/>
            <person name="Cepicka I."/>
            <person name="Gallot-Lavallee L."/>
            <person name="Salas-Leiva D."/>
            <person name="Curtis B.A."/>
            <person name="Zahonova K."/>
            <person name="Pipaliya S."/>
            <person name="Dacks J."/>
            <person name="Roger A.J."/>
        </authorList>
    </citation>
    <scope>NUCLEOTIDE SEQUENCE</scope>
    <source>
        <strain evidence="4">Schooner1</strain>
    </source>
</reference>
<evidence type="ECO:0000256" key="2">
    <source>
        <dbReference type="ARBA" id="ARBA00023043"/>
    </source>
</evidence>
<feature type="repeat" description="ANK" evidence="3">
    <location>
        <begin position="105"/>
        <end position="139"/>
    </location>
</feature>
<dbReference type="InterPro" id="IPR002110">
    <property type="entry name" value="Ankyrin_rpt"/>
</dbReference>
<feature type="repeat" description="ANK" evidence="3">
    <location>
        <begin position="735"/>
        <end position="769"/>
    </location>
</feature>
<dbReference type="PROSITE" id="PS50088">
    <property type="entry name" value="ANK_REPEAT"/>
    <property type="match status" value="3"/>
</dbReference>
<keyword evidence="5" id="KW-1185">Reference proteome</keyword>
<dbReference type="SUPFAM" id="SSF48403">
    <property type="entry name" value="Ankyrin repeat"/>
    <property type="match status" value="3"/>
</dbReference>
<name>A0ABQ8Z469_9EUKA</name>
<dbReference type="Pfam" id="PF12796">
    <property type="entry name" value="Ank_2"/>
    <property type="match status" value="3"/>
</dbReference>
<dbReference type="PANTHER" id="PTHR24198:SF165">
    <property type="entry name" value="ANKYRIN REPEAT-CONTAINING PROTEIN-RELATED"/>
    <property type="match status" value="1"/>
</dbReference>
<dbReference type="Gene3D" id="1.25.40.20">
    <property type="entry name" value="Ankyrin repeat-containing domain"/>
    <property type="match status" value="4"/>
</dbReference>
<sequence length="888" mass="102813">MDYLSKKEIKTLKIKEIDEIRKSFSQKRLQLTDRLFRTSLHLVSRNLKVKVGYFRYLVSKGVDPLALDDVKKTILHHYIKNCNCNLNCFEYLVSLGIDVNQRDSNGKTVLRCVCKRGSKYSDILELLLKKGAKPNYRDSWNRVCIHWLCWRADSTPKDINLLVDYGADLAKGNELGDPVLHQICKEPQPNSLVIELLLSKGSTLTLLNKFHQSILHLACDNEKVGLDLIKKMICKGNINKTDVYGKSAFQYLLDLPNSQEKSEKLYHFVSNKHFLVETTKTISRSQNWYNVLANHHSDVKLLRMFISRGAKPNPNNLKEDKALHIIFKSDQLPSLETVQYLLSLKGENKISVNDLNTQNQTVLYLACKSSPIKPQIIELLLKKNETINYRCGSRKESALCRYCKSKDPQLEVIRILIESGADPLLLDFRSWSPLYYLFYRTNINPDPINYMLANGSQIYNKQTNLYSPILAFFKTLPRGYPENFVKICEKHQFPLEKVFTNDNKNLFEYYSCRIYINFEFLKWLFKNGTNNSKEIENASLVFQNYLHYGELDYNIIKWFLNFDINLNELRSDSKNISLFSYICSNRSINEKIMELCINSIERQREREKKNNKGGTVKGMQTEMRTGGNFFNANDINVSPIFFMCKNISQTLPMIKMLVKYENKKTLAPLLRYPLSISNPNHQIIEYLIQSGSNVNYKEDNSNTPLHYLAKNNNISIKLLDILLSNGAMINSLNSSNETPLFFYLRTGNVQSEIINWFILNGAKIDIRDIYGNSPLLLLCLSKKIEKEIFTLFLNNNANTLIVNNKHLTPLHLLVGLNANNQDIQNFNMGFLVLHQKYISNINIIKLFIKGGCDINQKEKKWGKTPLNVITTIFANLELQRKLNWKVFN</sequence>
<dbReference type="PROSITE" id="PS50297">
    <property type="entry name" value="ANK_REP_REGION"/>
    <property type="match status" value="1"/>
</dbReference>
<protein>
    <submittedName>
        <fullName evidence="4">Ankyrin repeat-containing protein</fullName>
    </submittedName>
</protein>
<dbReference type="SMART" id="SM00248">
    <property type="entry name" value="ANK"/>
    <property type="match status" value="14"/>
</dbReference>
<organism evidence="4 5">
    <name type="scientific">Anaeramoeba flamelloides</name>
    <dbReference type="NCBI Taxonomy" id="1746091"/>
    <lineage>
        <taxon>Eukaryota</taxon>
        <taxon>Metamonada</taxon>
        <taxon>Anaeramoebidae</taxon>
        <taxon>Anaeramoeba</taxon>
    </lineage>
</organism>
<evidence type="ECO:0000313" key="5">
    <source>
        <dbReference type="Proteomes" id="UP001150062"/>
    </source>
</evidence>
<keyword evidence="2 3" id="KW-0040">ANK repeat</keyword>
<dbReference type="PANTHER" id="PTHR24198">
    <property type="entry name" value="ANKYRIN REPEAT AND PROTEIN KINASE DOMAIN-CONTAINING PROTEIN"/>
    <property type="match status" value="1"/>
</dbReference>
<accession>A0ABQ8Z469</accession>
<keyword evidence="1" id="KW-0677">Repeat</keyword>
<evidence type="ECO:0000313" key="4">
    <source>
        <dbReference type="EMBL" id="KAJ6251678.1"/>
    </source>
</evidence>
<proteinExistence type="predicted"/>
<evidence type="ECO:0000256" key="3">
    <source>
        <dbReference type="PROSITE-ProRule" id="PRU00023"/>
    </source>
</evidence>
<dbReference type="Proteomes" id="UP001150062">
    <property type="component" value="Unassembled WGS sequence"/>
</dbReference>